<keyword evidence="3" id="KW-1185">Reference proteome</keyword>
<reference evidence="2 3" key="1">
    <citation type="submission" date="2017-02" db="EMBL/GenBank/DDBJ databases">
        <title>Paraburkholderia sophoroidis sp. nov. and Paraburkholderia steynii sp. nov. rhizobial symbionts of the fynbos legume Hypocalyptus sophoroides.</title>
        <authorList>
            <person name="Steenkamp E.T."/>
            <person name="Beukes C.W."/>
            <person name="Van Zyl E."/>
            <person name="Avontuur J."/>
            <person name="Chan W.Y."/>
            <person name="Hassen A."/>
            <person name="Palmer M."/>
            <person name="Mthombeni L."/>
            <person name="Phalane F."/>
            <person name="Sereme K."/>
            <person name="Venter S.N."/>
        </authorList>
    </citation>
    <scope>NUCLEOTIDE SEQUENCE [LARGE SCALE GENOMIC DNA]</scope>
    <source>
        <strain evidence="2 3">HC1.1ba</strain>
    </source>
</reference>
<name>A0A4R0X8N7_9BURK</name>
<comment type="caution">
    <text evidence="2">The sequence shown here is derived from an EMBL/GenBank/DDBJ whole genome shotgun (WGS) entry which is preliminary data.</text>
</comment>
<dbReference type="AlphaFoldDB" id="A0A4R0X8N7"/>
<protein>
    <submittedName>
        <fullName evidence="2">Uncharacterized protein</fullName>
    </submittedName>
</protein>
<evidence type="ECO:0000256" key="1">
    <source>
        <dbReference type="SAM" id="MobiDB-lite"/>
    </source>
</evidence>
<evidence type="ECO:0000313" key="3">
    <source>
        <dbReference type="Proteomes" id="UP000294200"/>
    </source>
</evidence>
<organism evidence="2 3">
    <name type="scientific">Paraburkholderia steynii</name>
    <dbReference type="NCBI Taxonomy" id="1245441"/>
    <lineage>
        <taxon>Bacteria</taxon>
        <taxon>Pseudomonadati</taxon>
        <taxon>Pseudomonadota</taxon>
        <taxon>Betaproteobacteria</taxon>
        <taxon>Burkholderiales</taxon>
        <taxon>Burkholderiaceae</taxon>
        <taxon>Paraburkholderia</taxon>
    </lineage>
</organism>
<evidence type="ECO:0000313" key="2">
    <source>
        <dbReference type="EMBL" id="TCG03029.1"/>
    </source>
</evidence>
<sequence>MAFHWQRQSQHRGAGQEEHARFPAILRWWTSFALAVHGGICNEEGGAPPGGCDDLRGFGRQQETSGRFGFR</sequence>
<gene>
    <name evidence="2" type="ORF">BZM27_51475</name>
</gene>
<proteinExistence type="predicted"/>
<dbReference type="EMBL" id="MWML01000555">
    <property type="protein sequence ID" value="TCG03029.1"/>
    <property type="molecule type" value="Genomic_DNA"/>
</dbReference>
<dbReference type="Proteomes" id="UP000294200">
    <property type="component" value="Unassembled WGS sequence"/>
</dbReference>
<feature type="region of interest" description="Disordered" evidence="1">
    <location>
        <begin position="43"/>
        <end position="71"/>
    </location>
</feature>
<accession>A0A4R0X8N7</accession>